<dbReference type="InterPro" id="IPR021109">
    <property type="entry name" value="Peptidase_aspartic_dom_sf"/>
</dbReference>
<proteinExistence type="predicted"/>
<gene>
    <name evidence="1" type="ORF">ALC57_00365</name>
</gene>
<dbReference type="Proteomes" id="UP000078492">
    <property type="component" value="Unassembled WGS sequence"/>
</dbReference>
<dbReference type="Gene3D" id="2.40.70.10">
    <property type="entry name" value="Acid Proteases"/>
    <property type="match status" value="1"/>
</dbReference>
<organism evidence="1 2">
    <name type="scientific">Trachymyrmex cornetzi</name>
    <dbReference type="NCBI Taxonomy" id="471704"/>
    <lineage>
        <taxon>Eukaryota</taxon>
        <taxon>Metazoa</taxon>
        <taxon>Ecdysozoa</taxon>
        <taxon>Arthropoda</taxon>
        <taxon>Hexapoda</taxon>
        <taxon>Insecta</taxon>
        <taxon>Pterygota</taxon>
        <taxon>Neoptera</taxon>
        <taxon>Endopterygota</taxon>
        <taxon>Hymenoptera</taxon>
        <taxon>Apocrita</taxon>
        <taxon>Aculeata</taxon>
        <taxon>Formicoidea</taxon>
        <taxon>Formicidae</taxon>
        <taxon>Myrmicinae</taxon>
        <taxon>Trachymyrmex</taxon>
    </lineage>
</organism>
<evidence type="ECO:0000313" key="1">
    <source>
        <dbReference type="EMBL" id="KYN30177.1"/>
    </source>
</evidence>
<accession>A0A151JS40</accession>
<dbReference type="PANTHER" id="PTHR47331:SF5">
    <property type="entry name" value="RIBONUCLEASE H"/>
    <property type="match status" value="1"/>
</dbReference>
<dbReference type="EMBL" id="KQ978547">
    <property type="protein sequence ID" value="KYN30177.1"/>
    <property type="molecule type" value="Genomic_DNA"/>
</dbReference>
<evidence type="ECO:0000313" key="2">
    <source>
        <dbReference type="Proteomes" id="UP000078492"/>
    </source>
</evidence>
<dbReference type="AlphaFoldDB" id="A0A151JS40"/>
<sequence>MHVKALDTEWEEHIRQAGLSEVPRMEELFEFLTGKYHMLEMVEKEKSTSETHKHNEKKREKSIALASTAGQECEYCKGGHRIYSCDKLLKLPIVSRISEIKQLILCLNCLRKGHWNKECRSSGCKICKAKHNSLLHIEKKEGANQEDSSGTAITTHCTKDWQQVLLSTARVYVFDINGRQHSCRVLLDPGSQSNLVTKALVDKLHLSSSVVNVPISGINQNKIHISQSITLVIQSRYNNKRFELNCLVLQKITECIPQTRMDTTRLKIPDCLKLADEEYYKPGVIEVLIGADTFWQILQDDHIDLLPGQPRIQSTSLGWILGGRLENKIDGGRIACNLLTNEELSQQLERFWQPEEVNGPEYHSQEEQLCENHFKTHVQRNSDGRFIVALPRRDDIILGDSYKTALKRLLALER</sequence>
<dbReference type="STRING" id="471704.A0A151JS40"/>
<dbReference type="PANTHER" id="PTHR47331">
    <property type="entry name" value="PHD-TYPE DOMAIN-CONTAINING PROTEIN"/>
    <property type="match status" value="1"/>
</dbReference>
<name>A0A151JS40_9HYME</name>
<protein>
    <submittedName>
        <fullName evidence="1">Uncharacterized protein</fullName>
    </submittedName>
</protein>
<reference evidence="1 2" key="1">
    <citation type="submission" date="2015-09" db="EMBL/GenBank/DDBJ databases">
        <title>Trachymyrmex cornetzi WGS genome.</title>
        <authorList>
            <person name="Nygaard S."/>
            <person name="Hu H."/>
            <person name="Boomsma J."/>
            <person name="Zhang G."/>
        </authorList>
    </citation>
    <scope>NUCLEOTIDE SEQUENCE [LARGE SCALE GENOMIC DNA]</scope>
    <source>
        <strain evidence="1">Tcor2-1</strain>
        <tissue evidence="1">Whole body</tissue>
    </source>
</reference>
<keyword evidence="2" id="KW-1185">Reference proteome</keyword>
<dbReference type="CDD" id="cd00303">
    <property type="entry name" value="retropepsin_like"/>
    <property type="match status" value="1"/>
</dbReference>